<dbReference type="RefSeq" id="WP_009678208.1">
    <property type="nucleotide sequence ID" value="NZ_AEUD01000003.1"/>
</dbReference>
<dbReference type="eggNOG" id="ENOG5031VUG">
    <property type="taxonomic scope" value="Bacteria"/>
</dbReference>
<proteinExistence type="predicted"/>
<evidence type="ECO:0008006" key="6">
    <source>
        <dbReference type="Google" id="ProtNLM"/>
    </source>
</evidence>
<dbReference type="OrthoDB" id="4373046at2"/>
<keyword evidence="5" id="KW-1185">Reference proteome</keyword>
<dbReference type="STRING" id="644548.SCNU_04706"/>
<dbReference type="InterPro" id="IPR056463">
    <property type="entry name" value="DUF7373_C"/>
</dbReference>
<name>F1YGB2_9ACTN</name>
<feature type="signal peptide" evidence="1">
    <location>
        <begin position="1"/>
        <end position="21"/>
    </location>
</feature>
<dbReference type="AlphaFoldDB" id="F1YGB2"/>
<dbReference type="EMBL" id="AEUD01000003">
    <property type="protein sequence ID" value="EGD56131.1"/>
    <property type="molecule type" value="Genomic_DNA"/>
</dbReference>
<evidence type="ECO:0000313" key="4">
    <source>
        <dbReference type="EMBL" id="EGD56131.1"/>
    </source>
</evidence>
<keyword evidence="1" id="KW-0732">Signal</keyword>
<dbReference type="InterPro" id="IPR055797">
    <property type="entry name" value="DUF7373"/>
</dbReference>
<dbReference type="PROSITE" id="PS51257">
    <property type="entry name" value="PROKAR_LIPOPROTEIN"/>
    <property type="match status" value="1"/>
</dbReference>
<comment type="caution">
    <text evidence="4">The sequence shown here is derived from an EMBL/GenBank/DDBJ whole genome shotgun (WGS) entry which is preliminary data.</text>
</comment>
<feature type="chain" id="PRO_5038849474" description="Lipoprotein" evidence="1">
    <location>
        <begin position="22"/>
        <end position="384"/>
    </location>
</feature>
<protein>
    <recommendedName>
        <fullName evidence="6">Lipoprotein</fullName>
    </recommendedName>
</protein>
<dbReference type="Pfam" id="PF24088">
    <property type="entry name" value="DUF7373"/>
    <property type="match status" value="1"/>
</dbReference>
<dbReference type="Pfam" id="PF24092">
    <property type="entry name" value="DUF7373_C"/>
    <property type="match status" value="1"/>
</dbReference>
<dbReference type="Proteomes" id="UP000035065">
    <property type="component" value="Unassembled WGS sequence"/>
</dbReference>
<evidence type="ECO:0000256" key="1">
    <source>
        <dbReference type="SAM" id="SignalP"/>
    </source>
</evidence>
<evidence type="ECO:0000259" key="2">
    <source>
        <dbReference type="Pfam" id="PF24088"/>
    </source>
</evidence>
<feature type="domain" description="DUF7373" evidence="3">
    <location>
        <begin position="255"/>
        <end position="382"/>
    </location>
</feature>
<sequence>MHWKRAAAVVGAVLSISAVTACTVDGTATRGPVQLDTGKYATTLQPAAGTADSEAAMDKLRAMRFGEDIVFRDEIDPQLTKFSMPTYPISGAAGLKGVFSDAADLPESQKLRYGFSIAGGNPDDGNDKGMNHAVLVYTDPAAATAALNAMSGQMLRKNYGSPMQRTQIPGMPAETVALSGKSSSGSQISVAFTPAGDKVIYTWADSKDGAWTQSVVRSAYQKQKVLIDGMKPISEDRQIDPTGITRAVLPTESGSGSAYSGAVAGPRTISQLAGKSSATYKDLASAGVTEAAVGGSLVFHAGGEDQAKKLLTSLSDTSDDPAAKKAASPQDLSSAICQTSKSSTGTDTASCFVAVGSYAVQADGSDLHDAQQKISAQYLLLKQL</sequence>
<evidence type="ECO:0000259" key="3">
    <source>
        <dbReference type="Pfam" id="PF24092"/>
    </source>
</evidence>
<accession>F1YGB2</accession>
<organism evidence="4 5">
    <name type="scientific">Gordonia neofelifaecis NRRL B-59395</name>
    <dbReference type="NCBI Taxonomy" id="644548"/>
    <lineage>
        <taxon>Bacteria</taxon>
        <taxon>Bacillati</taxon>
        <taxon>Actinomycetota</taxon>
        <taxon>Actinomycetes</taxon>
        <taxon>Mycobacteriales</taxon>
        <taxon>Gordoniaceae</taxon>
        <taxon>Gordonia</taxon>
    </lineage>
</organism>
<feature type="domain" description="DUF7373" evidence="2">
    <location>
        <begin position="49"/>
        <end position="237"/>
    </location>
</feature>
<evidence type="ECO:0000313" key="5">
    <source>
        <dbReference type="Proteomes" id="UP000035065"/>
    </source>
</evidence>
<reference evidence="4 5" key="1">
    <citation type="journal article" date="2011" name="J. Bacteriol.">
        <title>Draft Genome Sequence of Gordonia neofelifaecis NRRL B-59395, a Cholesterol-Degrading Actinomycete.</title>
        <authorList>
            <person name="Ge F."/>
            <person name="Li W."/>
            <person name="Chen G."/>
            <person name="Liu Y."/>
            <person name="Zhang G."/>
            <person name="Yong B."/>
            <person name="Wang Q."/>
            <person name="Wang N."/>
            <person name="Huang Z."/>
            <person name="Li W."/>
            <person name="Wang J."/>
            <person name="Wu C."/>
            <person name="Xie Q."/>
            <person name="Liu G."/>
        </authorList>
    </citation>
    <scope>NUCLEOTIDE SEQUENCE [LARGE SCALE GENOMIC DNA]</scope>
    <source>
        <strain evidence="4 5">NRRL B-59395</strain>
    </source>
</reference>
<gene>
    <name evidence="4" type="ORF">SCNU_04706</name>
</gene>